<evidence type="ECO:0000256" key="2">
    <source>
        <dbReference type="ARBA" id="ARBA00001947"/>
    </source>
</evidence>
<organism evidence="18 19">
    <name type="scientific">Pandoraea thiooxydans</name>
    <dbReference type="NCBI Taxonomy" id="445709"/>
    <lineage>
        <taxon>Bacteria</taxon>
        <taxon>Pseudomonadati</taxon>
        <taxon>Pseudomonadota</taxon>
        <taxon>Betaproteobacteria</taxon>
        <taxon>Burkholderiales</taxon>
        <taxon>Burkholderiaceae</taxon>
        <taxon>Pandoraea</taxon>
    </lineage>
</organism>
<evidence type="ECO:0000256" key="9">
    <source>
        <dbReference type="ARBA" id="ARBA00022801"/>
    </source>
</evidence>
<evidence type="ECO:0000256" key="8">
    <source>
        <dbReference type="ARBA" id="ARBA00022723"/>
    </source>
</evidence>
<dbReference type="InterPro" id="IPR001930">
    <property type="entry name" value="Peptidase_M1"/>
</dbReference>
<keyword evidence="11" id="KW-0482">Metalloprotease</keyword>
<keyword evidence="10" id="KW-0862">Zinc</keyword>
<dbReference type="Pfam" id="PF17900">
    <property type="entry name" value="Peptidase_M1_N"/>
    <property type="match status" value="1"/>
</dbReference>
<evidence type="ECO:0000256" key="6">
    <source>
        <dbReference type="ARBA" id="ARBA00022438"/>
    </source>
</evidence>
<evidence type="ECO:0000256" key="3">
    <source>
        <dbReference type="ARBA" id="ARBA00010136"/>
    </source>
</evidence>
<dbReference type="Gene3D" id="2.60.40.1730">
    <property type="entry name" value="tricorn interacting facor f3 domain"/>
    <property type="match status" value="1"/>
</dbReference>
<dbReference type="SUPFAM" id="SSF63737">
    <property type="entry name" value="Leukotriene A4 hydrolase N-terminal domain"/>
    <property type="match status" value="1"/>
</dbReference>
<dbReference type="OrthoDB" id="100605at2"/>
<dbReference type="NCBIfam" id="TIGR02414">
    <property type="entry name" value="pepN_proteo"/>
    <property type="match status" value="1"/>
</dbReference>
<dbReference type="EMBL" id="CP011568">
    <property type="protein sequence ID" value="AKJ67292.1"/>
    <property type="molecule type" value="Genomic_DNA"/>
</dbReference>
<accession>A0A0G3EPM0</accession>
<dbReference type="PANTHER" id="PTHR46322:SF1">
    <property type="entry name" value="PUROMYCIN-SENSITIVE AMINOPEPTIDASE"/>
    <property type="match status" value="1"/>
</dbReference>
<evidence type="ECO:0000259" key="14">
    <source>
        <dbReference type="Pfam" id="PF01433"/>
    </source>
</evidence>
<evidence type="ECO:0000313" key="18">
    <source>
        <dbReference type="EMBL" id="AKJ67292.1"/>
    </source>
</evidence>
<evidence type="ECO:0000259" key="17">
    <source>
        <dbReference type="Pfam" id="PF17900"/>
    </source>
</evidence>
<dbReference type="Pfam" id="PF17432">
    <property type="entry name" value="DUF3458_C"/>
    <property type="match status" value="1"/>
</dbReference>
<dbReference type="Pfam" id="PF11940">
    <property type="entry name" value="DUF3458"/>
    <property type="match status" value="1"/>
</dbReference>
<dbReference type="CDD" id="cd09600">
    <property type="entry name" value="M1_APN"/>
    <property type="match status" value="1"/>
</dbReference>
<dbReference type="InterPro" id="IPR045357">
    <property type="entry name" value="Aminopeptidase_N-like_N"/>
</dbReference>
<dbReference type="FunFam" id="1.10.390.10:FF:000002">
    <property type="entry name" value="Aminopeptidase N"/>
    <property type="match status" value="1"/>
</dbReference>
<dbReference type="GO" id="GO:0008237">
    <property type="term" value="F:metallopeptidase activity"/>
    <property type="evidence" value="ECO:0007669"/>
    <property type="project" value="UniProtKB-UniRule"/>
</dbReference>
<evidence type="ECO:0000256" key="12">
    <source>
        <dbReference type="ARBA" id="ARBA00059739"/>
    </source>
</evidence>
<evidence type="ECO:0000256" key="4">
    <source>
        <dbReference type="ARBA" id="ARBA00012564"/>
    </source>
</evidence>
<dbReference type="KEGG" id="ptx:ABW99_02650"/>
<keyword evidence="8" id="KW-0479">Metal-binding</keyword>
<dbReference type="Pfam" id="PF01433">
    <property type="entry name" value="Peptidase_M1"/>
    <property type="match status" value="1"/>
</dbReference>
<comment type="function">
    <text evidence="12">Aminopeptidase N is involved in the degradation of intracellular peptides generated by protein breakdown during normal growth as well as in response to nutrient starvation.</text>
</comment>
<feature type="domain" description="Aminopeptidase N-like N-terminal" evidence="17">
    <location>
        <begin position="102"/>
        <end position="190"/>
    </location>
</feature>
<name>A0A0G3EPM0_9BURK</name>
<dbReference type="FunFam" id="2.60.40.1730:FF:000005">
    <property type="entry name" value="Aminopeptidase N"/>
    <property type="match status" value="1"/>
</dbReference>
<dbReference type="InterPro" id="IPR038438">
    <property type="entry name" value="PepN_Ig-like_sf"/>
</dbReference>
<dbReference type="GO" id="GO:0016285">
    <property type="term" value="F:alanyl aminopeptidase activity"/>
    <property type="evidence" value="ECO:0007669"/>
    <property type="project" value="UniProtKB-EC"/>
</dbReference>
<dbReference type="InterPro" id="IPR037144">
    <property type="entry name" value="Peptidase_M1_pepN_C_sf"/>
</dbReference>
<dbReference type="GO" id="GO:0006508">
    <property type="term" value="P:proteolysis"/>
    <property type="evidence" value="ECO:0007669"/>
    <property type="project" value="UniProtKB-UniRule"/>
</dbReference>
<dbReference type="InterPro" id="IPR035414">
    <property type="entry name" value="Peptidase_M1_pepN_Ig-like"/>
</dbReference>
<comment type="cofactor">
    <cofactor evidence="2">
        <name>Zn(2+)</name>
        <dbReference type="ChEBI" id="CHEBI:29105"/>
    </cofactor>
</comment>
<dbReference type="Gene3D" id="2.60.40.1840">
    <property type="match status" value="1"/>
</dbReference>
<keyword evidence="6 18" id="KW-0031">Aminopeptidase</keyword>
<dbReference type="Gene3D" id="3.30.2010.30">
    <property type="match status" value="1"/>
</dbReference>
<evidence type="ECO:0000256" key="1">
    <source>
        <dbReference type="ARBA" id="ARBA00000098"/>
    </source>
</evidence>
<evidence type="ECO:0000259" key="16">
    <source>
        <dbReference type="Pfam" id="PF17432"/>
    </source>
</evidence>
<dbReference type="FunFam" id="3.30.2010.30:FF:000002">
    <property type="entry name" value="Putative aminopeptidase N"/>
    <property type="match status" value="1"/>
</dbReference>
<evidence type="ECO:0000256" key="11">
    <source>
        <dbReference type="ARBA" id="ARBA00023049"/>
    </source>
</evidence>
<dbReference type="Proteomes" id="UP000036700">
    <property type="component" value="Chromosome"/>
</dbReference>
<dbReference type="InterPro" id="IPR042097">
    <property type="entry name" value="Aminopeptidase_N-like_N_sf"/>
</dbReference>
<evidence type="ECO:0000256" key="13">
    <source>
        <dbReference type="NCBIfam" id="TIGR02414"/>
    </source>
</evidence>
<dbReference type="PRINTS" id="PR00756">
    <property type="entry name" value="ALADIPTASE"/>
</dbReference>
<evidence type="ECO:0000313" key="19">
    <source>
        <dbReference type="Proteomes" id="UP000036700"/>
    </source>
</evidence>
<sequence length="891" mass="99135">MQNRTEVAVIQRSDYARPDFLIHDVVLTFDLALDRTLVKSRMAVRRAPETPKDRPLILDGEGLELLSTRIDGEAATSAIVSRHHLTIEGVPDVFDLEIETACSPVANSSLTGLYASAGGLFTQCEPEGFRRITYFLDRPDVMATYTVTLRADRTTFPVLLSNGNLTASGSLDNGRHYAVWEDPFRKPSYLFAIVAGKFVAREERITTASGKEKLLQIWSEPRDLPRTGHAMASLINAIRWDEHRFGLELDLERFMIVAATDFNMGAMENKGLNVFNAKFLLADPDTATDADYERIESIVGHEYFHNWTGNRVTCRDWFQLSLKEGLTVFRDQEFSADMSGDPAGRSAERIASVRALRRAQFAEDASPMAHPVRPEAYAEINNFYTPTVYDKGAEVVRMYQTLLGRDGFRSGMKLYFDRHDGCAVTCDDFRMAMADANNRDLTQFERWYDQARTPRVSVDTHYDEPSRRFTLNLRQHYAHCVTGTGLAPRPFHIPFAFGLVGADGCDVPLWLEGEANPGGTTRVLELSEETQQFTFVGVAPGCLPSLLRGFSAPVSVDYDYSDEQLAFLLSHDSDAFNRWEAGQKLFCRELLRLAGCAKRGEPLEITPNVVDAVAKVLRGQSQSPKLLELILTLPSESYLVELTTAADPAAVRAAHKFLSRTLATTLSELWLDIYHSAAAMAADTSTSQPGGARALKNLALRYLAEIGSPAGEALVRAQYADATNITDRIGALFAGTIGWNSSADELLDGFYLRFEREPLVVDKWFMLQALRPGAPDGGALVHHIRKLMGHPSFTLKNPNRMRSLIFSFCDGNPSQFHASDGAGYELWQELVAELDAINPQMAAQLARKLEGWRKYTPALREKMTAALSRLNQLPLSRNTTEIVSKALSIDA</sequence>
<dbReference type="InterPro" id="IPR012779">
    <property type="entry name" value="Peptidase_M1_pepN"/>
</dbReference>
<evidence type="ECO:0000259" key="15">
    <source>
        <dbReference type="Pfam" id="PF11940"/>
    </source>
</evidence>
<dbReference type="SUPFAM" id="SSF55486">
    <property type="entry name" value="Metalloproteases ('zincins'), catalytic domain"/>
    <property type="match status" value="1"/>
</dbReference>
<evidence type="ECO:0000256" key="5">
    <source>
        <dbReference type="ARBA" id="ARBA00015611"/>
    </source>
</evidence>
<dbReference type="InterPro" id="IPR024601">
    <property type="entry name" value="Peptidase_M1_pepN_C"/>
</dbReference>
<dbReference type="Gene3D" id="1.10.390.10">
    <property type="entry name" value="Neutral Protease Domain 2"/>
    <property type="match status" value="1"/>
</dbReference>
<dbReference type="EC" id="3.4.11.2" evidence="4 13"/>
<keyword evidence="19" id="KW-1185">Reference proteome</keyword>
<dbReference type="InterPro" id="IPR014782">
    <property type="entry name" value="Peptidase_M1_dom"/>
</dbReference>
<comment type="similarity">
    <text evidence="3">Belongs to the peptidase M1 family.</text>
</comment>
<dbReference type="PANTHER" id="PTHR46322">
    <property type="entry name" value="PUROMYCIN-SENSITIVE AMINOPEPTIDASE"/>
    <property type="match status" value="1"/>
</dbReference>
<dbReference type="InterPro" id="IPR027268">
    <property type="entry name" value="Peptidase_M4/M1_CTD_sf"/>
</dbReference>
<evidence type="ECO:0000256" key="7">
    <source>
        <dbReference type="ARBA" id="ARBA00022670"/>
    </source>
</evidence>
<gene>
    <name evidence="18" type="primary">pepN</name>
    <name evidence="18" type="ORF">ABW99_02650</name>
</gene>
<dbReference type="Gene3D" id="1.25.50.10">
    <property type="entry name" value="Peptidase M1, alanyl aminopeptidase, C-terminal domain"/>
    <property type="match status" value="1"/>
</dbReference>
<keyword evidence="9" id="KW-0378">Hydrolase</keyword>
<dbReference type="AlphaFoldDB" id="A0A0G3EPM0"/>
<protein>
    <recommendedName>
        <fullName evidence="5 13">Aminopeptidase N</fullName>
        <ecNumber evidence="4 13">3.4.11.2</ecNumber>
    </recommendedName>
</protein>
<evidence type="ECO:0000256" key="10">
    <source>
        <dbReference type="ARBA" id="ARBA00022833"/>
    </source>
</evidence>
<feature type="domain" description="Peptidase M1 alanyl aminopeptidase Ig-like fold" evidence="15">
    <location>
        <begin position="453"/>
        <end position="559"/>
    </location>
</feature>
<reference evidence="19" key="1">
    <citation type="submission" date="2015-06" db="EMBL/GenBank/DDBJ databases">
        <authorList>
            <person name="Lim Y.L."/>
            <person name="Ee R."/>
            <person name="Yong D."/>
            <person name="How K.Y."/>
            <person name="Yin W.F."/>
            <person name="Chan K.G."/>
        </authorList>
    </citation>
    <scope>NUCLEOTIDE SEQUENCE [LARGE SCALE GENOMIC DNA]</scope>
    <source>
        <strain evidence="19">DSM 25325</strain>
    </source>
</reference>
<feature type="domain" description="Peptidase M1 membrane alanine aminopeptidase" evidence="14">
    <location>
        <begin position="230"/>
        <end position="447"/>
    </location>
</feature>
<comment type="catalytic activity">
    <reaction evidence="1">
        <text>Release of an N-terminal amino acid, Xaa-|-Yaa- from a peptide, amide or arylamide. Xaa is preferably Ala, but may be most amino acids including Pro (slow action). When a terminal hydrophobic residue is followed by a prolyl residue, the two may be released as an intact Xaa-Pro dipeptide.</text>
        <dbReference type="EC" id="3.4.11.2"/>
    </reaction>
</comment>
<dbReference type="PATRIC" id="fig|445709.3.peg.576"/>
<keyword evidence="7" id="KW-0645">Protease</keyword>
<dbReference type="STRING" id="445709.ABW99_02650"/>
<feature type="domain" description="Peptidase M1 alanyl aminopeptidase C-terminal" evidence="16">
    <location>
        <begin position="562"/>
        <end position="887"/>
    </location>
</feature>
<proteinExistence type="inferred from homology"/>
<dbReference type="GO" id="GO:0008270">
    <property type="term" value="F:zinc ion binding"/>
    <property type="evidence" value="ECO:0007669"/>
    <property type="project" value="InterPro"/>
</dbReference>
<dbReference type="RefSeq" id="WP_047212828.1">
    <property type="nucleotide sequence ID" value="NZ_CP011568.3"/>
</dbReference>